<dbReference type="CDD" id="cd08276">
    <property type="entry name" value="MDR7"/>
    <property type="match status" value="1"/>
</dbReference>
<evidence type="ECO:0000259" key="1">
    <source>
        <dbReference type="SMART" id="SM00829"/>
    </source>
</evidence>
<dbReference type="PANTHER" id="PTHR45033:SF2">
    <property type="entry name" value="ZINC-TYPE ALCOHOL DEHYDROGENASE-LIKE PROTEIN C1773.06C"/>
    <property type="match status" value="1"/>
</dbReference>
<dbReference type="InterPro" id="IPR036291">
    <property type="entry name" value="NAD(P)-bd_dom_sf"/>
</dbReference>
<dbReference type="SUPFAM" id="SSF50129">
    <property type="entry name" value="GroES-like"/>
    <property type="match status" value="1"/>
</dbReference>
<dbReference type="InterPro" id="IPR013149">
    <property type="entry name" value="ADH-like_C"/>
</dbReference>
<dbReference type="EMBL" id="KN880442">
    <property type="protein sequence ID" value="KIY72572.1"/>
    <property type="molecule type" value="Genomic_DNA"/>
</dbReference>
<protein>
    <submittedName>
        <fullName evidence="2">Alcohol dehydrogenase protein</fullName>
    </submittedName>
</protein>
<dbReference type="Pfam" id="PF08240">
    <property type="entry name" value="ADH_N"/>
    <property type="match status" value="1"/>
</dbReference>
<dbReference type="SUPFAM" id="SSF51735">
    <property type="entry name" value="NAD(P)-binding Rossmann-fold domains"/>
    <property type="match status" value="1"/>
</dbReference>
<dbReference type="InterPro" id="IPR052711">
    <property type="entry name" value="Zinc_ADH-like"/>
</dbReference>
<dbReference type="Gene3D" id="3.40.50.720">
    <property type="entry name" value="NAD(P)-binding Rossmann-like Domain"/>
    <property type="match status" value="1"/>
</dbReference>
<sequence length="390" mass="42117">MSPELHSGEPEQRAIILVISPSVCDPGRTFANMISNNDERRDPHDLQSIHNPACGPDKLFLQDVPVHAPGPDEVLVKIRAVSLNYRDIHFLNGISPTKRENEPHLIPVSDMAGEIVALGSGVSSWHIGARVIATFNPNWQAGDIPSEADISWVLGGDFGGCLVQYRLYKTNALVEIPASLSFEEASTLPIAGMTVHEILFGGARKLQAGDYVVWPGTGGVSLLGAQITLGAGATPIVTSSSDEKLELARKLGVEYTVNYKKNPDWYKEVLDITKGKGAEHVVDCTGMTGIHNSIKAARVGGQVHILGLLGDQQNPEQATLAAQIMFRKLTVRGIIIGPKTQCEATVRVVETTKVKPFVSKVYPFEEAKDALKFLEGHGHVGKIVITVCKD</sequence>
<dbReference type="OrthoDB" id="9930022at2759"/>
<accession>A0A0D7BQ51</accession>
<dbReference type="Pfam" id="PF00107">
    <property type="entry name" value="ADH_zinc_N"/>
    <property type="match status" value="1"/>
</dbReference>
<reference evidence="2 3" key="1">
    <citation type="journal article" date="2015" name="Fungal Genet. Biol.">
        <title>Evolution of novel wood decay mechanisms in Agaricales revealed by the genome sequences of Fistulina hepatica and Cylindrobasidium torrendii.</title>
        <authorList>
            <person name="Floudas D."/>
            <person name="Held B.W."/>
            <person name="Riley R."/>
            <person name="Nagy L.G."/>
            <person name="Koehler G."/>
            <person name="Ransdell A.S."/>
            <person name="Younus H."/>
            <person name="Chow J."/>
            <person name="Chiniquy J."/>
            <person name="Lipzen A."/>
            <person name="Tritt A."/>
            <person name="Sun H."/>
            <person name="Haridas S."/>
            <person name="LaButti K."/>
            <person name="Ohm R.A."/>
            <person name="Kues U."/>
            <person name="Blanchette R.A."/>
            <person name="Grigoriev I.V."/>
            <person name="Minto R.E."/>
            <person name="Hibbett D.S."/>
        </authorList>
    </citation>
    <scope>NUCLEOTIDE SEQUENCE [LARGE SCALE GENOMIC DNA]</scope>
    <source>
        <strain evidence="2 3">FP15055 ss-10</strain>
    </source>
</reference>
<dbReference type="InterPro" id="IPR020843">
    <property type="entry name" value="ER"/>
</dbReference>
<keyword evidence="3" id="KW-1185">Reference proteome</keyword>
<evidence type="ECO:0000313" key="2">
    <source>
        <dbReference type="EMBL" id="KIY72572.1"/>
    </source>
</evidence>
<dbReference type="InterPro" id="IPR011032">
    <property type="entry name" value="GroES-like_sf"/>
</dbReference>
<feature type="domain" description="Enoyl reductase (ER)" evidence="1">
    <location>
        <begin position="55"/>
        <end position="385"/>
    </location>
</feature>
<dbReference type="Proteomes" id="UP000054007">
    <property type="component" value="Unassembled WGS sequence"/>
</dbReference>
<organism evidence="2 3">
    <name type="scientific">Cylindrobasidium torrendii FP15055 ss-10</name>
    <dbReference type="NCBI Taxonomy" id="1314674"/>
    <lineage>
        <taxon>Eukaryota</taxon>
        <taxon>Fungi</taxon>
        <taxon>Dikarya</taxon>
        <taxon>Basidiomycota</taxon>
        <taxon>Agaricomycotina</taxon>
        <taxon>Agaricomycetes</taxon>
        <taxon>Agaricomycetidae</taxon>
        <taxon>Agaricales</taxon>
        <taxon>Marasmiineae</taxon>
        <taxon>Physalacriaceae</taxon>
        <taxon>Cylindrobasidium</taxon>
    </lineage>
</organism>
<dbReference type="GO" id="GO:0016491">
    <property type="term" value="F:oxidoreductase activity"/>
    <property type="evidence" value="ECO:0007669"/>
    <property type="project" value="InterPro"/>
</dbReference>
<proteinExistence type="predicted"/>
<dbReference type="AlphaFoldDB" id="A0A0D7BQ51"/>
<dbReference type="Gene3D" id="3.90.180.10">
    <property type="entry name" value="Medium-chain alcohol dehydrogenases, catalytic domain"/>
    <property type="match status" value="1"/>
</dbReference>
<dbReference type="STRING" id="1314674.A0A0D7BQ51"/>
<dbReference type="InterPro" id="IPR013154">
    <property type="entry name" value="ADH-like_N"/>
</dbReference>
<gene>
    <name evidence="2" type="ORF">CYLTODRAFT_407288</name>
</gene>
<dbReference type="SMART" id="SM00829">
    <property type="entry name" value="PKS_ER"/>
    <property type="match status" value="1"/>
</dbReference>
<evidence type="ECO:0000313" key="3">
    <source>
        <dbReference type="Proteomes" id="UP000054007"/>
    </source>
</evidence>
<dbReference type="PANTHER" id="PTHR45033">
    <property type="match status" value="1"/>
</dbReference>
<name>A0A0D7BQ51_9AGAR</name>